<dbReference type="SUPFAM" id="SSF75620">
    <property type="entry name" value="Release factor"/>
    <property type="match status" value="2"/>
</dbReference>
<proteinExistence type="inferred from homology"/>
<dbReference type="AlphaFoldDB" id="A0AAQ4PAJ7"/>
<dbReference type="Pfam" id="PF00472">
    <property type="entry name" value="RF-1"/>
    <property type="match status" value="1"/>
</dbReference>
<dbReference type="Proteomes" id="UP000007635">
    <property type="component" value="Chromosome I"/>
</dbReference>
<accession>A0AAQ4PAJ7</accession>
<sequence length="479" mass="53413">MLVSRCFGLCALCSRVVHSSGGRRAARRTLAGHAGAEYVHVTQVRHGGTVAPTRLYHSDLGHLYGTESVQRHVRRLVEEFGDISQMLQLSHLSESDRKVLLKKHAELLPVADAFESTEQALKDLEEVTSLLHGSAAAEDEDEQLTQLLKEEEEQISCRVMALRKDLVKALVPIDPLDSSNILLEVVSGRTTGGDICQQFTKEMFDMYQGFAFYKNWDFELLNYTPAEYGGLHHAAVRIAGDNVYRHLKHEGGTHRVQRIPEVGLSSRIQRIHTGTMTVIVLPQPAELDIDLDPKDLRIDTFRSRGAGGQSVNTTDSAVRVVHLPTGKTCPSGSQATPGGSGVVSYKHRVLLPSSFRIDPTLQTGTTAECQQTRSQLQNRDTAMRVLRARLYQGILGKETEQRHVARKQQVGTRSQSERIRTYNFSQDRVTDHRTGYVTRDIKEFMRGGEALCDLIGHVLEHAEREALLEAVRSRGVKPD</sequence>
<evidence type="ECO:0000259" key="3">
    <source>
        <dbReference type="PROSITE" id="PS00745"/>
    </source>
</evidence>
<dbReference type="GeneTree" id="ENSGT00940000156877"/>
<keyword evidence="2" id="KW-0648">Protein biosynthesis</keyword>
<evidence type="ECO:0000256" key="2">
    <source>
        <dbReference type="ARBA" id="ARBA00022917"/>
    </source>
</evidence>
<feature type="domain" description="Prokaryotic-type class I peptide chain release factors" evidence="3">
    <location>
        <begin position="302"/>
        <end position="318"/>
    </location>
</feature>
<dbReference type="Ensembl" id="ENSGACT00000077236.1">
    <property type="protein sequence ID" value="ENSGACP00000035677.1"/>
    <property type="gene ID" value="ENSGACG00000013728.2"/>
</dbReference>
<reference evidence="4 5" key="1">
    <citation type="journal article" date="2021" name="G3 (Bethesda)">
        <title>Improved contiguity of the threespine stickleback genome using long-read sequencing.</title>
        <authorList>
            <person name="Nath S."/>
            <person name="Shaw D.E."/>
            <person name="White M.A."/>
        </authorList>
    </citation>
    <scope>NUCLEOTIDE SEQUENCE [LARGE SCALE GENOMIC DNA]</scope>
    <source>
        <strain evidence="4 5">Lake Benthic</strain>
    </source>
</reference>
<keyword evidence="5" id="KW-1185">Reference proteome</keyword>
<dbReference type="Gene3D" id="3.30.70.1660">
    <property type="match status" value="2"/>
</dbReference>
<dbReference type="PANTHER" id="PTHR43804">
    <property type="entry name" value="LD18447P"/>
    <property type="match status" value="1"/>
</dbReference>
<dbReference type="Gene3D" id="6.10.140.1950">
    <property type="match status" value="1"/>
</dbReference>
<dbReference type="InterPro" id="IPR045853">
    <property type="entry name" value="Pep_chain_release_fac_I_sf"/>
</dbReference>
<evidence type="ECO:0000256" key="1">
    <source>
        <dbReference type="ARBA" id="ARBA00010835"/>
    </source>
</evidence>
<dbReference type="GO" id="GO:0070126">
    <property type="term" value="P:mitochondrial translational termination"/>
    <property type="evidence" value="ECO:0007669"/>
    <property type="project" value="TreeGrafter"/>
</dbReference>
<dbReference type="GO" id="GO:0005739">
    <property type="term" value="C:mitochondrion"/>
    <property type="evidence" value="ECO:0007669"/>
    <property type="project" value="TreeGrafter"/>
</dbReference>
<dbReference type="Pfam" id="PF03462">
    <property type="entry name" value="PCRF"/>
    <property type="match status" value="1"/>
</dbReference>
<evidence type="ECO:0000313" key="4">
    <source>
        <dbReference type="Ensembl" id="ENSGACP00000035677.1"/>
    </source>
</evidence>
<dbReference type="PANTHER" id="PTHR43804:SF1">
    <property type="entry name" value="PEPTIDE CHAIN RELEASE FACTOR 1, MITOCHONDRIAL"/>
    <property type="match status" value="1"/>
</dbReference>
<dbReference type="PROSITE" id="PS00745">
    <property type="entry name" value="RF_PROK_I"/>
    <property type="match status" value="1"/>
</dbReference>
<dbReference type="SMART" id="SM00937">
    <property type="entry name" value="PCRF"/>
    <property type="match status" value="1"/>
</dbReference>
<reference evidence="4" key="2">
    <citation type="submission" date="2025-08" db="UniProtKB">
        <authorList>
            <consortium name="Ensembl"/>
        </authorList>
    </citation>
    <scope>IDENTIFICATION</scope>
</reference>
<dbReference type="InterPro" id="IPR005139">
    <property type="entry name" value="PCRF"/>
</dbReference>
<comment type="similarity">
    <text evidence="1">Belongs to the prokaryotic/mitochondrial release factor family.</text>
</comment>
<reference evidence="4" key="3">
    <citation type="submission" date="2025-09" db="UniProtKB">
        <authorList>
            <consortium name="Ensembl"/>
        </authorList>
    </citation>
    <scope>IDENTIFICATION</scope>
</reference>
<protein>
    <submittedName>
        <fullName evidence="4">Mitochondrial translational release factor 1</fullName>
    </submittedName>
</protein>
<dbReference type="InterPro" id="IPR050057">
    <property type="entry name" value="Prokaryotic/Mito_RF"/>
</dbReference>
<dbReference type="InterPro" id="IPR000352">
    <property type="entry name" value="Pep_chain_release_fac_I"/>
</dbReference>
<evidence type="ECO:0000313" key="5">
    <source>
        <dbReference type="Proteomes" id="UP000007635"/>
    </source>
</evidence>
<name>A0AAQ4PAJ7_GASAC</name>
<organism evidence="4 5">
    <name type="scientific">Gasterosteus aculeatus aculeatus</name>
    <name type="common">three-spined stickleback</name>
    <dbReference type="NCBI Taxonomy" id="481459"/>
    <lineage>
        <taxon>Eukaryota</taxon>
        <taxon>Metazoa</taxon>
        <taxon>Chordata</taxon>
        <taxon>Craniata</taxon>
        <taxon>Vertebrata</taxon>
        <taxon>Euteleostomi</taxon>
        <taxon>Actinopterygii</taxon>
        <taxon>Neopterygii</taxon>
        <taxon>Teleostei</taxon>
        <taxon>Neoteleostei</taxon>
        <taxon>Acanthomorphata</taxon>
        <taxon>Eupercaria</taxon>
        <taxon>Perciformes</taxon>
        <taxon>Cottioidei</taxon>
        <taxon>Gasterosteales</taxon>
        <taxon>Gasterosteidae</taxon>
        <taxon>Gasterosteus</taxon>
    </lineage>
</organism>
<dbReference type="GO" id="GO:0003747">
    <property type="term" value="F:translation release factor activity"/>
    <property type="evidence" value="ECO:0007669"/>
    <property type="project" value="InterPro"/>
</dbReference>